<evidence type="ECO:0000256" key="1">
    <source>
        <dbReference type="ARBA" id="ARBA00000901"/>
    </source>
</evidence>
<dbReference type="Pfam" id="PF00977">
    <property type="entry name" value="His_biosynth"/>
    <property type="match status" value="1"/>
</dbReference>
<dbReference type="InterPro" id="IPR006062">
    <property type="entry name" value="His_biosynth"/>
</dbReference>
<evidence type="ECO:0000256" key="9">
    <source>
        <dbReference type="HAMAP-Rule" id="MF_01014"/>
    </source>
</evidence>
<evidence type="ECO:0000256" key="6">
    <source>
        <dbReference type="ARBA" id="ARBA00022605"/>
    </source>
</evidence>
<keyword evidence="13" id="KW-1185">Reference proteome</keyword>
<keyword evidence="6 9" id="KW-0028">Amino-acid biosynthesis</keyword>
<dbReference type="CDD" id="cd04732">
    <property type="entry name" value="HisA"/>
    <property type="match status" value="1"/>
</dbReference>
<gene>
    <name evidence="9 12" type="primary">hisA</name>
    <name evidence="12" type="ORF">SIID45300_02157</name>
</gene>
<comment type="pathway">
    <text evidence="3 9 11">Amino-acid biosynthesis; L-histidine biosynthesis; L-histidine from 5-phospho-alpha-D-ribose 1-diphosphate: step 4/9.</text>
</comment>
<sequence>MILIPAIDLKNGQCVRLFQGEMDQATVYSDSPATMARHWQSLGARRLHVVDLNGAFAGEPVNAAAVAAILEALTIPVQLGGGIRNLETIERWLTAGIDIVILGTIACRNPELVREACRLHPGRISVGIDARDGLVAVEGWSATTEITALDLARRFEDAGVAEIIFTDISRDGALSGPNIPATRALAEAITIPVILSGGVSCLEDIQHARENAGPFANRGRISGIITGKAIYDGRLDFQSAARWLDDASAA</sequence>
<feature type="active site" description="Proton acceptor" evidence="9">
    <location>
        <position position="8"/>
    </location>
</feature>
<dbReference type="InterPro" id="IPR011060">
    <property type="entry name" value="RibuloseP-bd_barrel"/>
</dbReference>
<dbReference type="NCBIfam" id="TIGR00007">
    <property type="entry name" value="1-(5-phosphoribosyl)-5-[(5-phosphoribosylamino)methylideneamino]imidazole-4-carboxamide isomerase"/>
    <property type="match status" value="1"/>
</dbReference>
<evidence type="ECO:0000313" key="13">
    <source>
        <dbReference type="Proteomes" id="UP001628193"/>
    </source>
</evidence>
<evidence type="ECO:0000313" key="12">
    <source>
        <dbReference type="EMBL" id="GAB0057823.1"/>
    </source>
</evidence>
<dbReference type="Gene3D" id="3.20.20.70">
    <property type="entry name" value="Aldolase class I"/>
    <property type="match status" value="1"/>
</dbReference>
<keyword evidence="8 9" id="KW-0413">Isomerase</keyword>
<dbReference type="PANTHER" id="PTHR43090">
    <property type="entry name" value="1-(5-PHOSPHORIBOSYL)-5-[(5-PHOSPHORIBOSYLAMINO)METHYLIDENEAMINO] IMIDAZOLE-4-CARBOXAMIDE ISOMERASE"/>
    <property type="match status" value="1"/>
</dbReference>
<dbReference type="InterPro" id="IPR013785">
    <property type="entry name" value="Aldolase_TIM"/>
</dbReference>
<evidence type="ECO:0000256" key="5">
    <source>
        <dbReference type="ARBA" id="ARBA00022490"/>
    </source>
</evidence>
<reference evidence="12 13" key="1">
    <citation type="submission" date="2024-05" db="EMBL/GenBank/DDBJ databases">
        <authorList>
            <consortium name="Candidatus Magnetaquicoccaceae bacterium FCR-1 genome sequencing consortium"/>
            <person name="Shimoshige H."/>
            <person name="Shimamura S."/>
            <person name="Taoka A."/>
            <person name="Kobayashi H."/>
            <person name="Maekawa T."/>
        </authorList>
    </citation>
    <scope>NUCLEOTIDE SEQUENCE [LARGE SCALE GENOMIC DNA]</scope>
    <source>
        <strain evidence="12 13">FCR-1</strain>
    </source>
</reference>
<feature type="active site" description="Proton donor" evidence="9">
    <location>
        <position position="129"/>
    </location>
</feature>
<reference evidence="12 13" key="2">
    <citation type="submission" date="2024-09" db="EMBL/GenBank/DDBJ databases">
        <title>Draft genome sequence of Candidatus Magnetaquicoccaceae bacterium FCR-1.</title>
        <authorList>
            <person name="Shimoshige H."/>
            <person name="Shimamura S."/>
            <person name="Taoka A."/>
            <person name="Kobayashi H."/>
            <person name="Maekawa T."/>
        </authorList>
    </citation>
    <scope>NUCLEOTIDE SEQUENCE [LARGE SCALE GENOMIC DNA]</scope>
    <source>
        <strain evidence="12 13">FCR-1</strain>
    </source>
</reference>
<dbReference type="Proteomes" id="UP001628193">
    <property type="component" value="Unassembled WGS sequence"/>
</dbReference>
<protein>
    <recommendedName>
        <fullName evidence="9 11">1-(5-phosphoribosyl)-5-[(5-phosphoribosylamino)methylideneamino] imidazole-4-carboxamide isomerase</fullName>
        <ecNumber evidence="9 11">5.3.1.16</ecNumber>
    </recommendedName>
    <alternativeName>
        <fullName evidence="9">Phosphoribosylformimino-5-aminoimidazole carboxamide ribotide isomerase</fullName>
    </alternativeName>
</protein>
<organism evidence="12 13">
    <name type="scientific">Candidatus Magnetaquiglobus chichijimensis</name>
    <dbReference type="NCBI Taxonomy" id="3141448"/>
    <lineage>
        <taxon>Bacteria</taxon>
        <taxon>Pseudomonadati</taxon>
        <taxon>Pseudomonadota</taxon>
        <taxon>Magnetococcia</taxon>
        <taxon>Magnetococcales</taxon>
        <taxon>Candidatus Magnetaquicoccaceae</taxon>
        <taxon>Candidatus Magnetaquiglobus</taxon>
    </lineage>
</organism>
<comment type="catalytic activity">
    <reaction evidence="1 9 11">
        <text>1-(5-phospho-beta-D-ribosyl)-5-[(5-phospho-beta-D-ribosylamino)methylideneamino]imidazole-4-carboxamide = 5-[(5-phospho-1-deoxy-D-ribulos-1-ylimino)methylamino]-1-(5-phospho-beta-D-ribosyl)imidazole-4-carboxamide</text>
        <dbReference type="Rhea" id="RHEA:15469"/>
        <dbReference type="ChEBI" id="CHEBI:58435"/>
        <dbReference type="ChEBI" id="CHEBI:58525"/>
        <dbReference type="EC" id="5.3.1.16"/>
    </reaction>
</comment>
<comment type="similarity">
    <text evidence="4 9 10">Belongs to the HisA/HisF family.</text>
</comment>
<comment type="subcellular location">
    <subcellularLocation>
        <location evidence="2 9 11">Cytoplasm</location>
    </subcellularLocation>
</comment>
<evidence type="ECO:0000256" key="7">
    <source>
        <dbReference type="ARBA" id="ARBA00023102"/>
    </source>
</evidence>
<evidence type="ECO:0000256" key="2">
    <source>
        <dbReference type="ARBA" id="ARBA00004496"/>
    </source>
</evidence>
<evidence type="ECO:0000256" key="3">
    <source>
        <dbReference type="ARBA" id="ARBA00005133"/>
    </source>
</evidence>
<dbReference type="HAMAP" id="MF_01014">
    <property type="entry name" value="HisA"/>
    <property type="match status" value="1"/>
</dbReference>
<dbReference type="InterPro" id="IPR006063">
    <property type="entry name" value="HisA_bact_arch"/>
</dbReference>
<dbReference type="InterPro" id="IPR023016">
    <property type="entry name" value="HisA/PriA"/>
</dbReference>
<accession>A0ABQ0CAC0</accession>
<dbReference type="RefSeq" id="WP_420905512.1">
    <property type="nucleotide sequence ID" value="NZ_BAAFGK010000004.1"/>
</dbReference>
<evidence type="ECO:0000256" key="8">
    <source>
        <dbReference type="ARBA" id="ARBA00023235"/>
    </source>
</evidence>
<keyword evidence="5 9" id="KW-0963">Cytoplasm</keyword>
<name>A0ABQ0CAC0_9PROT</name>
<evidence type="ECO:0000256" key="4">
    <source>
        <dbReference type="ARBA" id="ARBA00009667"/>
    </source>
</evidence>
<dbReference type="SUPFAM" id="SSF51366">
    <property type="entry name" value="Ribulose-phoshate binding barrel"/>
    <property type="match status" value="1"/>
</dbReference>
<evidence type="ECO:0000256" key="11">
    <source>
        <dbReference type="RuleBase" id="RU003658"/>
    </source>
</evidence>
<dbReference type="EC" id="5.3.1.16" evidence="9 11"/>
<keyword evidence="7 9" id="KW-0368">Histidine biosynthesis</keyword>
<dbReference type="GO" id="GO:0003949">
    <property type="term" value="F:1-(5-phosphoribosyl)-5-[(5-phosphoribosylamino)methylideneamino]imidazole-4-carboxamide isomerase activity"/>
    <property type="evidence" value="ECO:0007669"/>
    <property type="project" value="UniProtKB-EC"/>
</dbReference>
<dbReference type="InterPro" id="IPR044524">
    <property type="entry name" value="Isoase_HisA-like"/>
</dbReference>
<proteinExistence type="inferred from homology"/>
<comment type="caution">
    <text evidence="12">The sequence shown here is derived from an EMBL/GenBank/DDBJ whole genome shotgun (WGS) entry which is preliminary data.</text>
</comment>
<dbReference type="PANTHER" id="PTHR43090:SF2">
    <property type="entry name" value="1-(5-PHOSPHORIBOSYL)-5-[(5-PHOSPHORIBOSYLAMINO)METHYLIDENEAMINO] IMIDAZOLE-4-CARBOXAMIDE ISOMERASE"/>
    <property type="match status" value="1"/>
</dbReference>
<dbReference type="EMBL" id="BAAFGK010000004">
    <property type="protein sequence ID" value="GAB0057823.1"/>
    <property type="molecule type" value="Genomic_DNA"/>
</dbReference>
<evidence type="ECO:0000256" key="10">
    <source>
        <dbReference type="RuleBase" id="RU003657"/>
    </source>
</evidence>